<feature type="signal peptide" evidence="1">
    <location>
        <begin position="1"/>
        <end position="29"/>
    </location>
</feature>
<evidence type="ECO:0000313" key="3">
    <source>
        <dbReference type="Proteomes" id="UP001432000"/>
    </source>
</evidence>
<dbReference type="RefSeq" id="WP_338886764.1">
    <property type="nucleotide sequence ID" value="NZ_CP147846.1"/>
</dbReference>
<feature type="chain" id="PRO_5046291567" description="Copper(I)-binding protein" evidence="1">
    <location>
        <begin position="30"/>
        <end position="225"/>
    </location>
</feature>
<sequence length="225" mass="23114">MTAFIAATANRKTRRLASALAIAAGGVLALSSCGAGQISQTATQVAAVNGNFADVGDISLRNVHVVYPQTEEYSIEPGGKVELGFIAVNNSPANSDTLTRISTTAASSITVGEEPGGTEIAPLTALGAGAPVDNEAVNPDIPLQFVVVELNGIGEEVRPGLTVPITFTFEEAGDVELLVPVDAGQVLPRDVSAKSPIEAELHGEAEEAEHSIIETQVEEATDGNN</sequence>
<proteinExistence type="predicted"/>
<dbReference type="Pfam" id="PF04314">
    <property type="entry name" value="PCuAC"/>
    <property type="match status" value="1"/>
</dbReference>
<dbReference type="InterPro" id="IPR036182">
    <property type="entry name" value="PCuAC_sf"/>
</dbReference>
<evidence type="ECO:0008006" key="4">
    <source>
        <dbReference type="Google" id="ProtNLM"/>
    </source>
</evidence>
<accession>A0ABZ2PLP2</accession>
<evidence type="ECO:0000256" key="1">
    <source>
        <dbReference type="SAM" id="SignalP"/>
    </source>
</evidence>
<gene>
    <name evidence="2" type="ORF">WDS16_18920</name>
</gene>
<dbReference type="EMBL" id="CP147846">
    <property type="protein sequence ID" value="WXG67311.1"/>
    <property type="molecule type" value="Genomic_DNA"/>
</dbReference>
<dbReference type="InterPro" id="IPR007410">
    <property type="entry name" value="LpqE-like"/>
</dbReference>
<protein>
    <recommendedName>
        <fullName evidence="4">Copper(I)-binding protein</fullName>
    </recommendedName>
</protein>
<dbReference type="Gene3D" id="2.60.40.1890">
    <property type="entry name" value="PCu(A)C copper chaperone"/>
    <property type="match status" value="1"/>
</dbReference>
<dbReference type="Proteomes" id="UP001432000">
    <property type="component" value="Chromosome"/>
</dbReference>
<keyword evidence="3" id="KW-1185">Reference proteome</keyword>
<keyword evidence="1" id="KW-0732">Signal</keyword>
<reference evidence="2 3" key="1">
    <citation type="submission" date="2024-03" db="EMBL/GenBank/DDBJ databases">
        <title>Natural products discovery in diverse microorganisms through a two-stage MS feature dereplication strategy.</title>
        <authorList>
            <person name="Zhang R."/>
        </authorList>
    </citation>
    <scope>NUCLEOTIDE SEQUENCE [LARGE SCALE GENOMIC DNA]</scope>
    <source>
        <strain evidence="2 3">18930</strain>
    </source>
</reference>
<name>A0ABZ2PLP2_9NOCA</name>
<evidence type="ECO:0000313" key="2">
    <source>
        <dbReference type="EMBL" id="WXG67311.1"/>
    </source>
</evidence>
<dbReference type="SUPFAM" id="SSF110087">
    <property type="entry name" value="DR1885-like metal-binding protein"/>
    <property type="match status" value="1"/>
</dbReference>
<organism evidence="2 3">
    <name type="scientific">Rhodococcus sovatensis</name>
    <dbReference type="NCBI Taxonomy" id="1805840"/>
    <lineage>
        <taxon>Bacteria</taxon>
        <taxon>Bacillati</taxon>
        <taxon>Actinomycetota</taxon>
        <taxon>Actinomycetes</taxon>
        <taxon>Mycobacteriales</taxon>
        <taxon>Nocardiaceae</taxon>
        <taxon>Rhodococcus</taxon>
    </lineage>
</organism>